<gene>
    <name evidence="1" type="ORF">NP493_723g00020</name>
</gene>
<dbReference type="Pfam" id="PF15019">
    <property type="entry name" value="C9orf72-like"/>
    <property type="match status" value="1"/>
</dbReference>
<proteinExistence type="predicted"/>
<dbReference type="GO" id="GO:0006914">
    <property type="term" value="P:autophagy"/>
    <property type="evidence" value="ECO:0007669"/>
    <property type="project" value="TreeGrafter"/>
</dbReference>
<dbReference type="GO" id="GO:0005768">
    <property type="term" value="C:endosome"/>
    <property type="evidence" value="ECO:0007669"/>
    <property type="project" value="TreeGrafter"/>
</dbReference>
<evidence type="ECO:0000313" key="2">
    <source>
        <dbReference type="Proteomes" id="UP001209878"/>
    </source>
</evidence>
<dbReference type="PANTHER" id="PTHR31855">
    <property type="entry name" value="GUANINE NUCLEOTIDE EXCHANGE C9ORF72"/>
    <property type="match status" value="1"/>
</dbReference>
<evidence type="ECO:0000313" key="1">
    <source>
        <dbReference type="EMBL" id="KAK2175533.1"/>
    </source>
</evidence>
<dbReference type="GO" id="GO:0006897">
    <property type="term" value="P:endocytosis"/>
    <property type="evidence" value="ECO:0007669"/>
    <property type="project" value="TreeGrafter"/>
</dbReference>
<accession>A0AAD9KQ01</accession>
<sequence length="331" mass="36783">MLLLNISIQHYAGIHLEEIVKLDKMSDCECTTHQKDSDSKASRNGNLKRLNIEKCEKESSMLNGGLSLSPTSPSSMFGKTCLACDDECVINMIILSYWDNILGPKIKHVWTMDKVCDPNMDVLMHVATHTLSGEIYQCGLEAELDSKFYSVARHNVTVAAFVFSAMGKGDMTVHSVSLVLPRHRCDAFLCWHSLCRAWMTRLIGKLRVLLAKETDDTAVRLFSVDLSEFVRMISSLTSQALPTHIPLSITALHREHKCDVSLLRQAITSHLSTCGRSVVVGRSVEQINLVSALNVLRISGGHMFCNSVIVTVFMGSRQSYRKKTCSGGLFN</sequence>
<dbReference type="GO" id="GO:0005085">
    <property type="term" value="F:guanyl-nucleotide exchange factor activity"/>
    <property type="evidence" value="ECO:0007669"/>
    <property type="project" value="InterPro"/>
</dbReference>
<organism evidence="1 2">
    <name type="scientific">Ridgeia piscesae</name>
    <name type="common">Tubeworm</name>
    <dbReference type="NCBI Taxonomy" id="27915"/>
    <lineage>
        <taxon>Eukaryota</taxon>
        <taxon>Metazoa</taxon>
        <taxon>Spiralia</taxon>
        <taxon>Lophotrochozoa</taxon>
        <taxon>Annelida</taxon>
        <taxon>Polychaeta</taxon>
        <taxon>Sedentaria</taxon>
        <taxon>Canalipalpata</taxon>
        <taxon>Sabellida</taxon>
        <taxon>Siboglinidae</taxon>
        <taxon>Ridgeia</taxon>
    </lineage>
</organism>
<dbReference type="EMBL" id="JAODUO010000724">
    <property type="protein sequence ID" value="KAK2175533.1"/>
    <property type="molecule type" value="Genomic_DNA"/>
</dbReference>
<dbReference type="PROSITE" id="PS51835">
    <property type="entry name" value="DENN_C9ORF72"/>
    <property type="match status" value="1"/>
</dbReference>
<keyword evidence="2" id="KW-1185">Reference proteome</keyword>
<dbReference type="Proteomes" id="UP001209878">
    <property type="component" value="Unassembled WGS sequence"/>
</dbReference>
<dbReference type="PANTHER" id="PTHR31855:SF2">
    <property type="entry name" value="GUANINE NUCLEOTIDE EXCHANGE FACTOR C9ORF72"/>
    <property type="match status" value="1"/>
</dbReference>
<dbReference type="GO" id="GO:0005776">
    <property type="term" value="C:autophagosome"/>
    <property type="evidence" value="ECO:0007669"/>
    <property type="project" value="TreeGrafter"/>
</dbReference>
<comment type="caution">
    <text evidence="1">The sequence shown here is derived from an EMBL/GenBank/DDBJ whole genome shotgun (WGS) entry which is preliminary data.</text>
</comment>
<protein>
    <submittedName>
        <fullName evidence="1">Uncharacterized protein</fullName>
    </submittedName>
</protein>
<dbReference type="InterPro" id="IPR027819">
    <property type="entry name" value="C9orf72"/>
</dbReference>
<name>A0AAD9KQ01_RIDPI</name>
<reference evidence="1" key="1">
    <citation type="journal article" date="2023" name="Mol. Biol. Evol.">
        <title>Third-Generation Sequencing Reveals the Adaptive Role of the Epigenome in Three Deep-Sea Polychaetes.</title>
        <authorList>
            <person name="Perez M."/>
            <person name="Aroh O."/>
            <person name="Sun Y."/>
            <person name="Lan Y."/>
            <person name="Juniper S.K."/>
            <person name="Young C.R."/>
            <person name="Angers B."/>
            <person name="Qian P.Y."/>
        </authorList>
    </citation>
    <scope>NUCLEOTIDE SEQUENCE</scope>
    <source>
        <strain evidence="1">R07B-5</strain>
    </source>
</reference>
<dbReference type="AlphaFoldDB" id="A0AAD9KQ01"/>